<evidence type="ECO:0000313" key="3">
    <source>
        <dbReference type="Proteomes" id="UP000548978"/>
    </source>
</evidence>
<dbReference type="RefSeq" id="WP_123287727.1">
    <property type="nucleotide sequence ID" value="NZ_JACIJB010000002.1"/>
</dbReference>
<dbReference type="Proteomes" id="UP000548978">
    <property type="component" value="Unassembled WGS sequence"/>
</dbReference>
<reference evidence="2 3" key="1">
    <citation type="submission" date="2020-08" db="EMBL/GenBank/DDBJ databases">
        <title>Genomic Encyclopedia of Type Strains, Phase IV (KMG-IV): sequencing the most valuable type-strain genomes for metagenomic binning, comparative biology and taxonomic classification.</title>
        <authorList>
            <person name="Goeker M."/>
        </authorList>
    </citation>
    <scope>NUCLEOTIDE SEQUENCE [LARGE SCALE GENOMIC DNA]</scope>
    <source>
        <strain evidence="2 3">DSM 24448</strain>
    </source>
</reference>
<evidence type="ECO:0000313" key="2">
    <source>
        <dbReference type="EMBL" id="MBB5660280.1"/>
    </source>
</evidence>
<dbReference type="EMBL" id="JACIJB010000002">
    <property type="protein sequence ID" value="MBB5660280.1"/>
    <property type="molecule type" value="Genomic_DNA"/>
</dbReference>
<feature type="transmembrane region" description="Helical" evidence="1">
    <location>
        <begin position="98"/>
        <end position="125"/>
    </location>
</feature>
<keyword evidence="3" id="KW-1185">Reference proteome</keyword>
<name>A0A7W9E823_9CAUL</name>
<gene>
    <name evidence="2" type="ORF">FHS65_001020</name>
</gene>
<feature type="transmembrane region" description="Helical" evidence="1">
    <location>
        <begin position="194"/>
        <end position="216"/>
    </location>
</feature>
<feature type="transmembrane region" description="Helical" evidence="1">
    <location>
        <begin position="43"/>
        <end position="61"/>
    </location>
</feature>
<keyword evidence="1" id="KW-0812">Transmembrane</keyword>
<proteinExistence type="predicted"/>
<keyword evidence="1" id="KW-0472">Membrane</keyword>
<feature type="transmembrane region" description="Helical" evidence="1">
    <location>
        <begin position="12"/>
        <end position="37"/>
    </location>
</feature>
<protein>
    <submittedName>
        <fullName evidence="2">Uncharacterized protein</fullName>
    </submittedName>
</protein>
<dbReference type="OrthoDB" id="9832966at2"/>
<sequence>MLGLFKLLRRIIEGSILSIILLAAVAVLGVSSTVSLALAEPSAASLVFLLVLAVVLADLIGKFLSILSTTFPDLIPAVEDEDIKRASLIQRLRPGQTIALLSGAYAARLVMFLIIFALLGASYAWAPLAVQETLVGPLGTMEAITVFIREGIAGSIGYFLFFLGPDNLAPVTRAILDQPLDPATPSGDAFLVGIRIYGLAFMFSILRTLVTPLTYWRARRRARRLATTEEVAVEV</sequence>
<dbReference type="AlphaFoldDB" id="A0A7W9E823"/>
<keyword evidence="1" id="KW-1133">Transmembrane helix</keyword>
<evidence type="ECO:0000256" key="1">
    <source>
        <dbReference type="SAM" id="Phobius"/>
    </source>
</evidence>
<organism evidence="2 3">
    <name type="scientific">Brevundimonas halotolerans</name>
    <dbReference type="NCBI Taxonomy" id="69670"/>
    <lineage>
        <taxon>Bacteria</taxon>
        <taxon>Pseudomonadati</taxon>
        <taxon>Pseudomonadota</taxon>
        <taxon>Alphaproteobacteria</taxon>
        <taxon>Caulobacterales</taxon>
        <taxon>Caulobacteraceae</taxon>
        <taxon>Brevundimonas</taxon>
    </lineage>
</organism>
<comment type="caution">
    <text evidence="2">The sequence shown here is derived from an EMBL/GenBank/DDBJ whole genome shotgun (WGS) entry which is preliminary data.</text>
</comment>
<accession>A0A7W9E823</accession>